<evidence type="ECO:0000256" key="6">
    <source>
        <dbReference type="ARBA" id="ARBA00022777"/>
    </source>
</evidence>
<evidence type="ECO:0000256" key="5">
    <source>
        <dbReference type="ARBA" id="ARBA00022741"/>
    </source>
</evidence>
<dbReference type="Gene3D" id="1.10.510.10">
    <property type="entry name" value="Transferase(Phosphotransferase) domain 1"/>
    <property type="match status" value="1"/>
</dbReference>
<dbReference type="Proteomes" id="UP000613740">
    <property type="component" value="Unassembled WGS sequence"/>
</dbReference>
<dbReference type="CDD" id="cd08530">
    <property type="entry name" value="STKc_CNK2-like"/>
    <property type="match status" value="1"/>
</dbReference>
<comment type="catalytic activity">
    <reaction evidence="9">
        <text>L-seryl-[protein] + ATP = O-phospho-L-seryl-[protein] + ADP + H(+)</text>
        <dbReference type="Rhea" id="RHEA:17989"/>
        <dbReference type="Rhea" id="RHEA-COMP:9863"/>
        <dbReference type="Rhea" id="RHEA-COMP:11604"/>
        <dbReference type="ChEBI" id="CHEBI:15378"/>
        <dbReference type="ChEBI" id="CHEBI:29999"/>
        <dbReference type="ChEBI" id="CHEBI:30616"/>
        <dbReference type="ChEBI" id="CHEBI:83421"/>
        <dbReference type="ChEBI" id="CHEBI:456216"/>
        <dbReference type="EC" id="2.7.11.1"/>
    </reaction>
</comment>
<feature type="region of interest" description="Disordered" evidence="11">
    <location>
        <begin position="441"/>
        <end position="474"/>
    </location>
</feature>
<dbReference type="GO" id="GO:0005524">
    <property type="term" value="F:ATP binding"/>
    <property type="evidence" value="ECO:0007669"/>
    <property type="project" value="UniProtKB-UniRule"/>
</dbReference>
<dbReference type="AlphaFoldDB" id="A0A835VZ77"/>
<dbReference type="Pfam" id="PF00069">
    <property type="entry name" value="Pkinase"/>
    <property type="match status" value="1"/>
</dbReference>
<dbReference type="InterPro" id="IPR051131">
    <property type="entry name" value="NEK_Ser/Thr_kinase_NIMA"/>
</dbReference>
<dbReference type="FunFam" id="3.30.200.20:FF:000097">
    <property type="entry name" value="Probable serine/threonine-protein kinase nek1"/>
    <property type="match status" value="1"/>
</dbReference>
<evidence type="ECO:0000259" key="12">
    <source>
        <dbReference type="PROSITE" id="PS50011"/>
    </source>
</evidence>
<reference evidence="13" key="1">
    <citation type="journal article" date="2020" name="bioRxiv">
        <title>Comparative genomics of Chlamydomonas.</title>
        <authorList>
            <person name="Craig R.J."/>
            <person name="Hasan A.R."/>
            <person name="Ness R.W."/>
            <person name="Keightley P.D."/>
        </authorList>
    </citation>
    <scope>NUCLEOTIDE SEQUENCE</scope>
    <source>
        <strain evidence="13">CCAP 11/173</strain>
    </source>
</reference>
<sequence length="639" mass="68528">MAKDGAKDRQFKVLKFLGKGSYGSVFLVQRLADSQTYALKEMDVRSMSQAEREDSINEIRLLASVNHPNVVCYNEAFLDGNRLCIIMEYAADGDLAKVIKKQQMMKRPLPEDMIWKYFIQVVMGLQALHGMKILHRDIKPGNIMVFDNGVAKIGDLGIAKLLTKTAAAKTQIGTPHYMGPEIWKNRPYSYTSDTWAIGCLLYELTALAVPFEARSMSELRYKVLRGTYPPIPNTFSRDLQQMVRECLDPNPDKRPTMDQILASAAVQSRVKLVPHESRHPPATAGSNLVETIKVPRGNIAAIKNKLPPAQYATDMLNIGNGPGGHAQMATIEEGSEDGTTGRLPPPHAPPQYQHQPARAPPAAAVNRVPNGMPPMPPMPKPNYPPPMKAAAAAYPPPAPSAAAGGKLPQLPGHNGGAMGNDNVSAAAAAYNARLAAAGLRPPQLNAVPPPAPPSHGGASAWSYAQAPGGAGRGVSESHANYGAFYHHSGYTPNSGAAARAQQQQPAPWQAGNKWPPQQQQQQGPQSQYQSPYISPYGGQQQQQQQQQQQRQYGGPGGGGGGGLHLPQLAQRPQVAVNSKPPPWNYGGQARRQQGNARGAAGIAGARPGGHYAGDLGGSPDARVPSYPPPQWAPRPARGW</sequence>
<organism evidence="13 14">
    <name type="scientific">Chlamydomonas schloesseri</name>
    <dbReference type="NCBI Taxonomy" id="2026947"/>
    <lineage>
        <taxon>Eukaryota</taxon>
        <taxon>Viridiplantae</taxon>
        <taxon>Chlorophyta</taxon>
        <taxon>core chlorophytes</taxon>
        <taxon>Chlorophyceae</taxon>
        <taxon>CS clade</taxon>
        <taxon>Chlamydomonadales</taxon>
        <taxon>Chlamydomonadaceae</taxon>
        <taxon>Chlamydomonas</taxon>
    </lineage>
</organism>
<feature type="compositionally biased region" description="Gly residues" evidence="11">
    <location>
        <begin position="606"/>
        <end position="616"/>
    </location>
</feature>
<dbReference type="PROSITE" id="PS50011">
    <property type="entry name" value="PROTEIN_KINASE_DOM"/>
    <property type="match status" value="1"/>
</dbReference>
<protein>
    <recommendedName>
        <fullName evidence="2">non-specific serine/threonine protein kinase</fullName>
        <ecNumber evidence="2">2.7.11.1</ecNumber>
    </recommendedName>
</protein>
<evidence type="ECO:0000256" key="1">
    <source>
        <dbReference type="ARBA" id="ARBA00010886"/>
    </source>
</evidence>
<feature type="domain" description="Protein kinase" evidence="12">
    <location>
        <begin position="11"/>
        <end position="266"/>
    </location>
</feature>
<evidence type="ECO:0000256" key="9">
    <source>
        <dbReference type="ARBA" id="ARBA00048679"/>
    </source>
</evidence>
<gene>
    <name evidence="13" type="ORF">HYH02_013452</name>
</gene>
<keyword evidence="5 10" id="KW-0547">Nucleotide-binding</keyword>
<dbReference type="GO" id="GO:0004674">
    <property type="term" value="F:protein serine/threonine kinase activity"/>
    <property type="evidence" value="ECO:0007669"/>
    <property type="project" value="UniProtKB-KW"/>
</dbReference>
<accession>A0A835VZ77</accession>
<dbReference type="InterPro" id="IPR008271">
    <property type="entry name" value="Ser/Thr_kinase_AS"/>
</dbReference>
<comment type="catalytic activity">
    <reaction evidence="8">
        <text>L-threonyl-[protein] + ATP = O-phospho-L-threonyl-[protein] + ADP + H(+)</text>
        <dbReference type="Rhea" id="RHEA:46608"/>
        <dbReference type="Rhea" id="RHEA-COMP:11060"/>
        <dbReference type="Rhea" id="RHEA-COMP:11605"/>
        <dbReference type="ChEBI" id="CHEBI:15378"/>
        <dbReference type="ChEBI" id="CHEBI:30013"/>
        <dbReference type="ChEBI" id="CHEBI:30616"/>
        <dbReference type="ChEBI" id="CHEBI:61977"/>
        <dbReference type="ChEBI" id="CHEBI:456216"/>
        <dbReference type="EC" id="2.7.11.1"/>
    </reaction>
</comment>
<dbReference type="PROSITE" id="PS00107">
    <property type="entry name" value="PROTEIN_KINASE_ATP"/>
    <property type="match status" value="1"/>
</dbReference>
<dbReference type="InterPro" id="IPR017441">
    <property type="entry name" value="Protein_kinase_ATP_BS"/>
</dbReference>
<keyword evidence="3" id="KW-0723">Serine/threonine-protein kinase</keyword>
<evidence type="ECO:0000256" key="10">
    <source>
        <dbReference type="PROSITE-ProRule" id="PRU10141"/>
    </source>
</evidence>
<evidence type="ECO:0000256" key="11">
    <source>
        <dbReference type="SAM" id="MobiDB-lite"/>
    </source>
</evidence>
<keyword evidence="6" id="KW-0418">Kinase</keyword>
<feature type="compositionally biased region" description="Low complexity" evidence="11">
    <location>
        <begin position="496"/>
        <end position="552"/>
    </location>
</feature>
<feature type="compositionally biased region" description="Gly residues" evidence="11">
    <location>
        <begin position="553"/>
        <end position="563"/>
    </location>
</feature>
<keyword evidence="7 10" id="KW-0067">ATP-binding</keyword>
<keyword evidence="4" id="KW-0808">Transferase</keyword>
<dbReference type="EC" id="2.7.11.1" evidence="2"/>
<dbReference type="InterPro" id="IPR000719">
    <property type="entry name" value="Prot_kinase_dom"/>
</dbReference>
<dbReference type="Gene3D" id="3.30.200.20">
    <property type="entry name" value="Phosphorylase Kinase, domain 1"/>
    <property type="match status" value="1"/>
</dbReference>
<proteinExistence type="inferred from homology"/>
<dbReference type="SMART" id="SM00220">
    <property type="entry name" value="S_TKc"/>
    <property type="match status" value="1"/>
</dbReference>
<dbReference type="PROSITE" id="PS00108">
    <property type="entry name" value="PROTEIN_KINASE_ST"/>
    <property type="match status" value="1"/>
</dbReference>
<evidence type="ECO:0000256" key="3">
    <source>
        <dbReference type="ARBA" id="ARBA00022527"/>
    </source>
</evidence>
<keyword evidence="14" id="KW-1185">Reference proteome</keyword>
<dbReference type="SUPFAM" id="SSF56112">
    <property type="entry name" value="Protein kinase-like (PK-like)"/>
    <property type="match status" value="1"/>
</dbReference>
<evidence type="ECO:0000256" key="8">
    <source>
        <dbReference type="ARBA" id="ARBA00047899"/>
    </source>
</evidence>
<name>A0A835VZ77_9CHLO</name>
<feature type="region of interest" description="Disordered" evidence="11">
    <location>
        <begin position="493"/>
        <end position="639"/>
    </location>
</feature>
<evidence type="ECO:0000256" key="7">
    <source>
        <dbReference type="ARBA" id="ARBA00022840"/>
    </source>
</evidence>
<evidence type="ECO:0000313" key="14">
    <source>
        <dbReference type="Proteomes" id="UP000613740"/>
    </source>
</evidence>
<dbReference type="EMBL" id="JAEHOD010000074">
    <property type="protein sequence ID" value="KAG2431323.1"/>
    <property type="molecule type" value="Genomic_DNA"/>
</dbReference>
<comment type="caution">
    <text evidence="13">The sequence shown here is derived from an EMBL/GenBank/DDBJ whole genome shotgun (WGS) entry which is preliminary data.</text>
</comment>
<comment type="similarity">
    <text evidence="1">Belongs to the protein kinase superfamily. NEK Ser/Thr protein kinase family. NIMA subfamily.</text>
</comment>
<feature type="region of interest" description="Disordered" evidence="11">
    <location>
        <begin position="334"/>
        <end position="356"/>
    </location>
</feature>
<evidence type="ECO:0000313" key="13">
    <source>
        <dbReference type="EMBL" id="KAG2431323.1"/>
    </source>
</evidence>
<dbReference type="OrthoDB" id="248923at2759"/>
<dbReference type="InterPro" id="IPR011009">
    <property type="entry name" value="Kinase-like_dom_sf"/>
</dbReference>
<dbReference type="PANTHER" id="PTHR44899:SF6">
    <property type="entry name" value="SERINE_THREONINE PROTEIN KINASE"/>
    <property type="match status" value="1"/>
</dbReference>
<feature type="compositionally biased region" description="Low complexity" evidence="11">
    <location>
        <begin position="586"/>
        <end position="605"/>
    </location>
</feature>
<evidence type="ECO:0000256" key="2">
    <source>
        <dbReference type="ARBA" id="ARBA00012513"/>
    </source>
</evidence>
<dbReference type="PANTHER" id="PTHR44899">
    <property type="entry name" value="CAMK FAMILY PROTEIN KINASE"/>
    <property type="match status" value="1"/>
</dbReference>
<feature type="binding site" evidence="10">
    <location>
        <position position="40"/>
    </location>
    <ligand>
        <name>ATP</name>
        <dbReference type="ChEBI" id="CHEBI:30616"/>
    </ligand>
</feature>
<evidence type="ECO:0000256" key="4">
    <source>
        <dbReference type="ARBA" id="ARBA00022679"/>
    </source>
</evidence>